<evidence type="ECO:0000313" key="1">
    <source>
        <dbReference type="EMBL" id="GLQ06017.1"/>
    </source>
</evidence>
<reference evidence="1" key="2">
    <citation type="submission" date="2023-01" db="EMBL/GenBank/DDBJ databases">
        <title>Draft genome sequence of Sneathiella chinensis strain NBRC 103408.</title>
        <authorList>
            <person name="Sun Q."/>
            <person name="Mori K."/>
        </authorList>
    </citation>
    <scope>NUCLEOTIDE SEQUENCE</scope>
    <source>
        <strain evidence="1">NBRC 103408</strain>
    </source>
</reference>
<organism evidence="1 2">
    <name type="scientific">Sneathiella chinensis</name>
    <dbReference type="NCBI Taxonomy" id="349750"/>
    <lineage>
        <taxon>Bacteria</taxon>
        <taxon>Pseudomonadati</taxon>
        <taxon>Pseudomonadota</taxon>
        <taxon>Alphaproteobacteria</taxon>
        <taxon>Sneathiellales</taxon>
        <taxon>Sneathiellaceae</taxon>
        <taxon>Sneathiella</taxon>
    </lineage>
</organism>
<dbReference type="EMBL" id="BSNF01000001">
    <property type="protein sequence ID" value="GLQ06017.1"/>
    <property type="molecule type" value="Genomic_DNA"/>
</dbReference>
<sequence length="93" mass="10266">MFSRNEKYGQALHLPYGFDIPASKSVKGTDGLFAKIRSFFTAGMNVNHVADLTPVVEVDLDRNVIEQAILTELRNTESAANENRLQGIKGRTA</sequence>
<dbReference type="RefSeq" id="WP_169559969.1">
    <property type="nucleotide sequence ID" value="NZ_BSNF01000001.1"/>
</dbReference>
<accession>A0ABQ5U1F7</accession>
<keyword evidence="2" id="KW-1185">Reference proteome</keyword>
<comment type="caution">
    <text evidence="1">The sequence shown here is derived from an EMBL/GenBank/DDBJ whole genome shotgun (WGS) entry which is preliminary data.</text>
</comment>
<gene>
    <name evidence="1" type="ORF">GCM10007924_12380</name>
</gene>
<protein>
    <submittedName>
        <fullName evidence="1">Uncharacterized protein</fullName>
    </submittedName>
</protein>
<name>A0ABQ5U1F7_9PROT</name>
<proteinExistence type="predicted"/>
<dbReference type="Proteomes" id="UP001161409">
    <property type="component" value="Unassembled WGS sequence"/>
</dbReference>
<reference evidence="1" key="1">
    <citation type="journal article" date="2014" name="Int. J. Syst. Evol. Microbiol.">
        <title>Complete genome of a new Firmicutes species belonging to the dominant human colonic microbiota ('Ruminococcus bicirculans') reveals two chromosomes and a selective capacity to utilize plant glucans.</title>
        <authorList>
            <consortium name="NISC Comparative Sequencing Program"/>
            <person name="Wegmann U."/>
            <person name="Louis P."/>
            <person name="Goesmann A."/>
            <person name="Henrissat B."/>
            <person name="Duncan S.H."/>
            <person name="Flint H.J."/>
        </authorList>
    </citation>
    <scope>NUCLEOTIDE SEQUENCE</scope>
    <source>
        <strain evidence="1">NBRC 103408</strain>
    </source>
</reference>
<evidence type="ECO:0000313" key="2">
    <source>
        <dbReference type="Proteomes" id="UP001161409"/>
    </source>
</evidence>